<feature type="coiled-coil region" evidence="1">
    <location>
        <begin position="61"/>
        <end position="88"/>
    </location>
</feature>
<evidence type="ECO:0000313" key="4">
    <source>
        <dbReference type="Proteomes" id="UP000037035"/>
    </source>
</evidence>
<accession>A0A0L6VNQ9</accession>
<evidence type="ECO:0000256" key="2">
    <source>
        <dbReference type="SAM" id="MobiDB-lite"/>
    </source>
</evidence>
<evidence type="ECO:0000313" key="3">
    <source>
        <dbReference type="EMBL" id="KNZ62277.1"/>
    </source>
</evidence>
<keyword evidence="1" id="KW-0175">Coiled coil</keyword>
<sequence length="329" mass="37435">MTNPPKRQLSKAKATEPIPIDRSSSPLTPSQSSSRISGSSARDQTGDSRLESNYHIMVKKHAETKSQLDNLDANIEQINGRFNGMKETFTNIIEAINQLLTRVTTPSTNPRAVPPHIKQEDLSAEKTYSFHLKHSLKDPMALHQLIHSDCEMLKLNGDNFLTWEHQINTTLDFVFHTKGFLQGNNWNTLNADQNPAVVILLQSSVDRLLSTAVVTSKKPEDIFKSLCTRCKRGDQQHKFSLMNRLRDFYGAEHPESNDQMLAEFQDFYLELKQQNINTEELFGLILQTVIKPPLDVDENAFRNNLNHRLNTAGKNISLDRCGKKNRLSR</sequence>
<name>A0A0L6VNQ9_9BASI</name>
<organism evidence="3 4">
    <name type="scientific">Puccinia sorghi</name>
    <dbReference type="NCBI Taxonomy" id="27349"/>
    <lineage>
        <taxon>Eukaryota</taxon>
        <taxon>Fungi</taxon>
        <taxon>Dikarya</taxon>
        <taxon>Basidiomycota</taxon>
        <taxon>Pucciniomycotina</taxon>
        <taxon>Pucciniomycetes</taxon>
        <taxon>Pucciniales</taxon>
        <taxon>Pucciniaceae</taxon>
        <taxon>Puccinia</taxon>
    </lineage>
</organism>
<dbReference type="VEuPathDB" id="FungiDB:VP01_1291g3"/>
<dbReference type="Proteomes" id="UP000037035">
    <property type="component" value="Unassembled WGS sequence"/>
</dbReference>
<feature type="region of interest" description="Disordered" evidence="2">
    <location>
        <begin position="1"/>
        <end position="50"/>
    </location>
</feature>
<evidence type="ECO:0000256" key="1">
    <source>
        <dbReference type="SAM" id="Coils"/>
    </source>
</evidence>
<dbReference type="OrthoDB" id="2506627at2759"/>
<dbReference type="AlphaFoldDB" id="A0A0L6VNQ9"/>
<feature type="compositionally biased region" description="Low complexity" evidence="2">
    <location>
        <begin position="23"/>
        <end position="40"/>
    </location>
</feature>
<reference evidence="3 4" key="1">
    <citation type="submission" date="2015-08" db="EMBL/GenBank/DDBJ databases">
        <title>Next Generation Sequencing and Analysis of the Genome of Puccinia sorghi L Schw, the Causal Agent of Maize Common Rust.</title>
        <authorList>
            <person name="Rochi L."/>
            <person name="Burguener G."/>
            <person name="Darino M."/>
            <person name="Turjanski A."/>
            <person name="Kreff E."/>
            <person name="Dieguez M.J."/>
            <person name="Sacco F."/>
        </authorList>
    </citation>
    <scope>NUCLEOTIDE SEQUENCE [LARGE SCALE GENOMIC DNA]</scope>
    <source>
        <strain evidence="3 4">RO10H11247</strain>
    </source>
</reference>
<proteinExistence type="predicted"/>
<keyword evidence="4" id="KW-1185">Reference proteome</keyword>
<dbReference type="EMBL" id="LAVV01003243">
    <property type="protein sequence ID" value="KNZ62277.1"/>
    <property type="molecule type" value="Genomic_DNA"/>
</dbReference>
<gene>
    <name evidence="3" type="ORF">VP01_1291g3</name>
</gene>
<protein>
    <submittedName>
        <fullName evidence="3">Uncharacterized protein</fullName>
    </submittedName>
</protein>
<comment type="caution">
    <text evidence="3">The sequence shown here is derived from an EMBL/GenBank/DDBJ whole genome shotgun (WGS) entry which is preliminary data.</text>
</comment>